<keyword evidence="2" id="KW-1185">Reference proteome</keyword>
<gene>
    <name evidence="3" type="primary">LOC108005021</name>
</gene>
<protein>
    <submittedName>
        <fullName evidence="3">RNA polymerase-associated protein LEO1 isoform X1</fullName>
    </submittedName>
</protein>
<dbReference type="Pfam" id="PF04004">
    <property type="entry name" value="Leo1"/>
    <property type="match status" value="1"/>
</dbReference>
<evidence type="ECO:0000313" key="3">
    <source>
        <dbReference type="RefSeq" id="XP_070851830.1"/>
    </source>
</evidence>
<evidence type="ECO:0000313" key="2">
    <source>
        <dbReference type="Proteomes" id="UP001652628"/>
    </source>
</evidence>
<feature type="region of interest" description="Disordered" evidence="1">
    <location>
        <begin position="44"/>
        <end position="66"/>
    </location>
</feature>
<feature type="compositionally biased region" description="Polar residues" evidence="1">
    <location>
        <begin position="370"/>
        <end position="385"/>
    </location>
</feature>
<evidence type="ECO:0000256" key="1">
    <source>
        <dbReference type="SAM" id="MobiDB-lite"/>
    </source>
</evidence>
<accession>A0ABM4TPD8</accession>
<reference evidence="3" key="1">
    <citation type="submission" date="2025-08" db="UniProtKB">
        <authorList>
            <consortium name="RefSeq"/>
        </authorList>
    </citation>
    <scope>IDENTIFICATION</scope>
</reference>
<feature type="compositionally biased region" description="Polar residues" evidence="1">
    <location>
        <begin position="326"/>
        <end position="342"/>
    </location>
</feature>
<organism evidence="2 3">
    <name type="scientific">Drosophila suzukii</name>
    <name type="common">Spotted-wing drosophila fruit fly</name>
    <dbReference type="NCBI Taxonomy" id="28584"/>
    <lineage>
        <taxon>Eukaryota</taxon>
        <taxon>Metazoa</taxon>
        <taxon>Ecdysozoa</taxon>
        <taxon>Arthropoda</taxon>
        <taxon>Hexapoda</taxon>
        <taxon>Insecta</taxon>
        <taxon>Pterygota</taxon>
        <taxon>Neoptera</taxon>
        <taxon>Endopterygota</taxon>
        <taxon>Diptera</taxon>
        <taxon>Brachycera</taxon>
        <taxon>Muscomorpha</taxon>
        <taxon>Ephydroidea</taxon>
        <taxon>Drosophilidae</taxon>
        <taxon>Drosophila</taxon>
        <taxon>Sophophora</taxon>
    </lineage>
</organism>
<feature type="region of interest" description="Disordered" evidence="1">
    <location>
        <begin position="626"/>
        <end position="739"/>
    </location>
</feature>
<proteinExistence type="predicted"/>
<dbReference type="Proteomes" id="UP001652628">
    <property type="component" value="Chromosome 3"/>
</dbReference>
<feature type="compositionally biased region" description="Basic and acidic residues" evidence="1">
    <location>
        <begin position="626"/>
        <end position="640"/>
    </location>
</feature>
<dbReference type="RefSeq" id="XP_070851830.1">
    <property type="nucleotide sequence ID" value="XM_070995729.1"/>
</dbReference>
<feature type="compositionally biased region" description="Basic residues" evidence="1">
    <location>
        <begin position="641"/>
        <end position="651"/>
    </location>
</feature>
<dbReference type="PANTHER" id="PTHR23146:SF0">
    <property type="entry name" value="RNA POLYMERASE-ASSOCIATED PROTEIN LEO1"/>
    <property type="match status" value="1"/>
</dbReference>
<dbReference type="InterPro" id="IPR007149">
    <property type="entry name" value="Leo1"/>
</dbReference>
<feature type="region of interest" description="Disordered" evidence="1">
    <location>
        <begin position="221"/>
        <end position="400"/>
    </location>
</feature>
<sequence length="739" mass="83279">MVDPSVHPQYRAAIVTDDKMSGTPGFNYSSTGRTNRFREELQEFSKEDQEVGSITSNVGTSKPRPYRPSINAKKYFAKRIKKSADVSNSSRIDGFREELQEFSKEDQEVGSITSSFCTSKPRPYRPSINADKYFGKRIKKSSDDSNISCIDGFREKLQEFSKEDQEVGSITSNVCTNKLRAYRPSINADKYFAKRMKKSADDSNISCIDRFREELQEFNKEHQEVGSITSNVGTSKPRPYRPSINADKYFAKGIKKSADDSNKSSIDGNPELGKPTGSQLHKRRPTINIVQGNLPTTDRDVPINSSTSFNPIDESVFDDLQLPPVLSQSPEPRFSSQQSSSTAKDKPSPKAVRYSLSTSSDCDGKISPDLENSSTGGLNPNTNYFGDSPEDEEKDDGKQTGKSIWSEMEISDSSGEETAQIEGAQLSIEEQHRQMLGNKLTAKFSATLPAENSAHLDDQSQYLKMPHFIAVESKAYVAKDFKNAMTSEDLKDEQAREDFKNRLKTTVRWREDENKIKESNSRIVRWSDGSETFHVGGEVFDVMHHPVTNDQNHMYVRLESFYQPQVPIKDKMTLRPKLDSEFGQTHVQGMRNRAVNKPQTGVKVLMNTDVDPAQDHERRVKQELAQLRLEEREKRRETQMNRRKPPARPMRHCTADDTDPDSDMDINQNQSDVEGSNDEDNYSKVNLAAASDDDLSDEPRCSTSKGKKILPSDSDEAFQSPSAGRKAKPMVYTDSDSSY</sequence>
<dbReference type="GeneID" id="108005021"/>
<dbReference type="PANTHER" id="PTHR23146">
    <property type="entry name" value="LEO1 PROTEIN"/>
    <property type="match status" value="1"/>
</dbReference>
<name>A0ABM4TPD8_DROSZ</name>